<protein>
    <submittedName>
        <fullName evidence="3">Serine/arginine-rich splicing factor 1-like isoform X1</fullName>
    </submittedName>
</protein>
<feature type="compositionally biased region" description="Gly residues" evidence="1">
    <location>
        <begin position="166"/>
        <end position="195"/>
    </location>
</feature>
<feature type="compositionally biased region" description="Basic and acidic residues" evidence="1">
    <location>
        <begin position="136"/>
        <end position="150"/>
    </location>
</feature>
<sequence length="220" mass="23660">MRREAEAADLRLSASGRNGHSQQVNSPTITTTSTDVCGSTSDPVKGGEKERGIQNDGEFNLEDEENLKSKGTVPVINGSAGSKDSLQDQTDQNDQRDDNYITKGDELKEADLETENKRIPFWRKLIAYRPWKSKRSRSDLERKEQEEYGGPRRQRWRRRQAAAMGGSCGGGGGGGCGGGGDGGGGWGGDGGGGDYGRFEPNPGIRRPTVTVIQTPPPPPP</sequence>
<feature type="compositionally biased region" description="Polar residues" evidence="1">
    <location>
        <begin position="15"/>
        <end position="42"/>
    </location>
</feature>
<organism evidence="2 3">
    <name type="scientific">Juglans regia</name>
    <name type="common">English walnut</name>
    <dbReference type="NCBI Taxonomy" id="51240"/>
    <lineage>
        <taxon>Eukaryota</taxon>
        <taxon>Viridiplantae</taxon>
        <taxon>Streptophyta</taxon>
        <taxon>Embryophyta</taxon>
        <taxon>Tracheophyta</taxon>
        <taxon>Spermatophyta</taxon>
        <taxon>Magnoliopsida</taxon>
        <taxon>eudicotyledons</taxon>
        <taxon>Gunneridae</taxon>
        <taxon>Pentapetalae</taxon>
        <taxon>rosids</taxon>
        <taxon>fabids</taxon>
        <taxon>Fagales</taxon>
        <taxon>Juglandaceae</taxon>
        <taxon>Juglans</taxon>
    </lineage>
</organism>
<dbReference type="Proteomes" id="UP000235220">
    <property type="component" value="Chromosome 6"/>
</dbReference>
<evidence type="ECO:0000313" key="3">
    <source>
        <dbReference type="RefSeq" id="XP_018824960.2"/>
    </source>
</evidence>
<evidence type="ECO:0000256" key="1">
    <source>
        <dbReference type="SAM" id="MobiDB-lite"/>
    </source>
</evidence>
<dbReference type="Gramene" id="Jr06_06000_p1">
    <property type="protein sequence ID" value="cds.Jr06_06000_p1"/>
    <property type="gene ID" value="Jr06_06000"/>
</dbReference>
<reference evidence="3" key="1">
    <citation type="submission" date="2025-08" db="UniProtKB">
        <authorList>
            <consortium name="RefSeq"/>
        </authorList>
    </citation>
    <scope>IDENTIFICATION</scope>
    <source>
        <tissue evidence="3">Leaves</tissue>
    </source>
</reference>
<proteinExistence type="predicted"/>
<feature type="region of interest" description="Disordered" evidence="1">
    <location>
        <begin position="132"/>
        <end position="220"/>
    </location>
</feature>
<feature type="compositionally biased region" description="Basic and acidic residues" evidence="1">
    <location>
        <begin position="93"/>
        <end position="116"/>
    </location>
</feature>
<gene>
    <name evidence="3" type="primary">LOC108994276</name>
</gene>
<evidence type="ECO:0000313" key="2">
    <source>
        <dbReference type="Proteomes" id="UP000235220"/>
    </source>
</evidence>
<name>A0A2I4EZY1_JUGRE</name>
<dbReference type="RefSeq" id="XP_018824960.2">
    <property type="nucleotide sequence ID" value="XM_018969415.2"/>
</dbReference>
<feature type="region of interest" description="Disordered" evidence="1">
    <location>
        <begin position="1"/>
        <end position="116"/>
    </location>
</feature>
<dbReference type="KEGG" id="jre:108994276"/>
<keyword evidence="2" id="KW-1185">Reference proteome</keyword>
<accession>A0A2I4EZY1</accession>
<dbReference type="GeneID" id="108994276"/>
<dbReference type="AlphaFoldDB" id="A0A2I4EZY1"/>